<feature type="region of interest" description="Disordered" evidence="1">
    <location>
        <begin position="241"/>
        <end position="325"/>
    </location>
</feature>
<keyword evidence="3" id="KW-0378">Hydrolase</keyword>
<feature type="compositionally biased region" description="Basic residues" evidence="1">
    <location>
        <begin position="246"/>
        <end position="273"/>
    </location>
</feature>
<accession>A0A7Z7KIG0</accession>
<evidence type="ECO:0000313" key="3">
    <source>
        <dbReference type="EMBL" id="SQG48303.1"/>
    </source>
</evidence>
<organism evidence="3 4">
    <name type="scientific">Micrococcus luteus (strain ATCC 4698 / DSM 20030 / JCM 1464 / CCM 169 / CCUG 5858 / IAM 1056 / NBRC 3333 / NCIMB 9278 / NCTC 2665 / VKM Ac-2230)</name>
    <name type="common">Micrococcus lysodeikticus</name>
    <dbReference type="NCBI Taxonomy" id="465515"/>
    <lineage>
        <taxon>Bacteria</taxon>
        <taxon>Bacillati</taxon>
        <taxon>Actinomycetota</taxon>
        <taxon>Actinomycetes</taxon>
        <taxon>Micrococcales</taxon>
        <taxon>Micrococcaceae</taxon>
        <taxon>Micrococcus</taxon>
    </lineage>
</organism>
<dbReference type="AlphaFoldDB" id="A0A7Z7KIG0"/>
<feature type="domain" description="AB hydrolase-1" evidence="2">
    <location>
        <begin position="63"/>
        <end position="192"/>
    </location>
</feature>
<dbReference type="InterPro" id="IPR029058">
    <property type="entry name" value="AB_hydrolase_fold"/>
</dbReference>
<dbReference type="Pfam" id="PF00561">
    <property type="entry name" value="Abhydrolase_1"/>
    <property type="match status" value="1"/>
</dbReference>
<dbReference type="Gene3D" id="3.40.50.1820">
    <property type="entry name" value="alpha/beta hydrolase"/>
    <property type="match status" value="1"/>
</dbReference>
<evidence type="ECO:0000313" key="4">
    <source>
        <dbReference type="Proteomes" id="UP000248985"/>
    </source>
</evidence>
<sequence>MSSDIQGHLAPHAAPNPAAVGEPADPPVAHAGVAGGIPSTVRRMRWFRRIPVLHIDEERGEGPTVLLLHGIASWSVTFHHVIPLLERTHRCIAIDLLGFGESPAPEWADYTLADHVAAIGRMVASLRLREPFTVVGHSMGALIGAARYAARYAARRRKRVAKLVMVSPPIYLAPHEIGDVVERARMDFYLRLFEYLRTNREFTLRHAALVQRLLPTPKAVDITERNWESFIKSLQHPIESQTALTQRHRPCQSPHRRHYGRPRRVPLRSRAAHRGADEGGHRPACAGNEPPHRQAPRPNRRYESDHRVIERVPLPCRYEGRKTKR</sequence>
<evidence type="ECO:0000256" key="1">
    <source>
        <dbReference type="SAM" id="MobiDB-lite"/>
    </source>
</evidence>
<gene>
    <name evidence="3" type="primary">dhaA</name>
    <name evidence="3" type="ORF">NCTC2665_01080</name>
</gene>
<dbReference type="PANTHER" id="PTHR43798:SF33">
    <property type="entry name" value="HYDROLASE, PUTATIVE (AFU_ORTHOLOGUE AFUA_2G14860)-RELATED"/>
    <property type="match status" value="1"/>
</dbReference>
<name>A0A7Z7KIG0_MICLC</name>
<protein>
    <submittedName>
        <fullName evidence="3">Haloalkane dehalogenase</fullName>
        <ecNumber evidence="3">3.8.1.5</ecNumber>
    </submittedName>
</protein>
<dbReference type="GO" id="GO:0018786">
    <property type="term" value="F:haloalkane dehalogenase activity"/>
    <property type="evidence" value="ECO:0007669"/>
    <property type="project" value="UniProtKB-EC"/>
</dbReference>
<dbReference type="EC" id="3.8.1.5" evidence="3"/>
<feature type="region of interest" description="Disordered" evidence="1">
    <location>
        <begin position="1"/>
        <end position="32"/>
    </location>
</feature>
<dbReference type="InterPro" id="IPR000073">
    <property type="entry name" value="AB_hydrolase_1"/>
</dbReference>
<evidence type="ECO:0000259" key="2">
    <source>
        <dbReference type="Pfam" id="PF00561"/>
    </source>
</evidence>
<dbReference type="InterPro" id="IPR050266">
    <property type="entry name" value="AB_hydrolase_sf"/>
</dbReference>
<feature type="compositionally biased region" description="Basic and acidic residues" evidence="1">
    <location>
        <begin position="300"/>
        <end position="310"/>
    </location>
</feature>
<proteinExistence type="predicted"/>
<dbReference type="SUPFAM" id="SSF53474">
    <property type="entry name" value="alpha/beta-Hydrolases"/>
    <property type="match status" value="1"/>
</dbReference>
<dbReference type="PANTHER" id="PTHR43798">
    <property type="entry name" value="MONOACYLGLYCEROL LIPASE"/>
    <property type="match status" value="1"/>
</dbReference>
<dbReference type="Proteomes" id="UP000248985">
    <property type="component" value="Chromosome 1"/>
</dbReference>
<feature type="compositionally biased region" description="Low complexity" evidence="1">
    <location>
        <begin position="10"/>
        <end position="19"/>
    </location>
</feature>
<dbReference type="GO" id="GO:0016020">
    <property type="term" value="C:membrane"/>
    <property type="evidence" value="ECO:0007669"/>
    <property type="project" value="TreeGrafter"/>
</dbReference>
<reference evidence="3 4" key="1">
    <citation type="submission" date="2018-06" db="EMBL/GenBank/DDBJ databases">
        <authorList>
            <consortium name="Pathogen Informatics"/>
            <person name="Doyle S."/>
        </authorList>
    </citation>
    <scope>NUCLEOTIDE SEQUENCE [LARGE SCALE GENOMIC DNA]</scope>
    <source>
        <strain evidence="3 4">NCTC2665</strain>
    </source>
</reference>
<dbReference type="EMBL" id="LS483396">
    <property type="protein sequence ID" value="SQG48303.1"/>
    <property type="molecule type" value="Genomic_DNA"/>
</dbReference>